<evidence type="ECO:0000256" key="1">
    <source>
        <dbReference type="SAM" id="SignalP"/>
    </source>
</evidence>
<organism evidence="2 3">
    <name type="scientific">Setaria viridis</name>
    <name type="common">Green bristlegrass</name>
    <name type="synonym">Setaria italica subsp. viridis</name>
    <dbReference type="NCBI Taxonomy" id="4556"/>
    <lineage>
        <taxon>Eukaryota</taxon>
        <taxon>Viridiplantae</taxon>
        <taxon>Streptophyta</taxon>
        <taxon>Embryophyta</taxon>
        <taxon>Tracheophyta</taxon>
        <taxon>Spermatophyta</taxon>
        <taxon>Magnoliopsida</taxon>
        <taxon>Liliopsida</taxon>
        <taxon>Poales</taxon>
        <taxon>Poaceae</taxon>
        <taxon>PACMAD clade</taxon>
        <taxon>Panicoideae</taxon>
        <taxon>Panicodae</taxon>
        <taxon>Paniceae</taxon>
        <taxon>Cenchrinae</taxon>
        <taxon>Setaria</taxon>
    </lineage>
</organism>
<evidence type="ECO:0000313" key="2">
    <source>
        <dbReference type="EMBL" id="TKV95522.1"/>
    </source>
</evidence>
<dbReference type="Gramene" id="TKV95522">
    <property type="protein sequence ID" value="TKV95522"/>
    <property type="gene ID" value="SEVIR_9G368866v2"/>
</dbReference>
<dbReference type="EMBL" id="CM016560">
    <property type="protein sequence ID" value="TKV95522.1"/>
    <property type="molecule type" value="Genomic_DNA"/>
</dbReference>
<dbReference type="Proteomes" id="UP000298652">
    <property type="component" value="Chromosome 9"/>
</dbReference>
<keyword evidence="1" id="KW-0732">Signal</keyword>
<feature type="signal peptide" evidence="1">
    <location>
        <begin position="1"/>
        <end position="26"/>
    </location>
</feature>
<sequence length="60" mass="6590">MIDFVSKVPLSLLWILLAAGTSFTNAHTPIFPENITIPLASRLGLATTVRSMTLPMLFLF</sequence>
<gene>
    <name evidence="2" type="ORF">SEVIR_9G368866v2</name>
</gene>
<evidence type="ECO:0000313" key="3">
    <source>
        <dbReference type="Proteomes" id="UP000298652"/>
    </source>
</evidence>
<reference evidence="2" key="1">
    <citation type="submission" date="2019-03" db="EMBL/GenBank/DDBJ databases">
        <title>WGS assembly of Setaria viridis.</title>
        <authorList>
            <person name="Huang P."/>
            <person name="Jenkins J."/>
            <person name="Grimwood J."/>
            <person name="Barry K."/>
            <person name="Healey A."/>
            <person name="Mamidi S."/>
            <person name="Sreedasyam A."/>
            <person name="Shu S."/>
            <person name="Feldman M."/>
            <person name="Wu J."/>
            <person name="Yu Y."/>
            <person name="Chen C."/>
            <person name="Johnson J."/>
            <person name="Rokhsar D."/>
            <person name="Baxter I."/>
            <person name="Schmutz J."/>
            <person name="Brutnell T."/>
            <person name="Kellogg E."/>
        </authorList>
    </citation>
    <scope>NUCLEOTIDE SEQUENCE [LARGE SCALE GENOMIC DNA]</scope>
</reference>
<name>A0A4U6T627_SETVI</name>
<feature type="chain" id="PRO_5020534620" evidence="1">
    <location>
        <begin position="27"/>
        <end position="60"/>
    </location>
</feature>
<protein>
    <submittedName>
        <fullName evidence="2">Uncharacterized protein</fullName>
    </submittedName>
</protein>
<proteinExistence type="predicted"/>
<dbReference type="AlphaFoldDB" id="A0A4U6T627"/>
<accession>A0A4U6T627</accession>
<keyword evidence="3" id="KW-1185">Reference proteome</keyword>